<evidence type="ECO:0000313" key="1">
    <source>
        <dbReference type="Proteomes" id="UP000095283"/>
    </source>
</evidence>
<protein>
    <submittedName>
        <fullName evidence="2">BPL/LPL catalytic domain-containing protein</fullName>
    </submittedName>
</protein>
<dbReference type="AlphaFoldDB" id="A0A1I7WBI5"/>
<dbReference type="InterPro" id="IPR001888">
    <property type="entry name" value="Transposase_1"/>
</dbReference>
<reference evidence="2" key="1">
    <citation type="submission" date="2016-11" db="UniProtKB">
        <authorList>
            <consortium name="WormBaseParasite"/>
        </authorList>
    </citation>
    <scope>IDENTIFICATION</scope>
</reference>
<evidence type="ECO:0000313" key="2">
    <source>
        <dbReference type="WBParaSite" id="Hba_02066"/>
    </source>
</evidence>
<dbReference type="GO" id="GO:0003676">
    <property type="term" value="F:nucleic acid binding"/>
    <property type="evidence" value="ECO:0007669"/>
    <property type="project" value="InterPro"/>
</dbReference>
<accession>A0A1I7WBI5</accession>
<name>A0A1I7WBI5_HETBA</name>
<keyword evidence="1" id="KW-1185">Reference proteome</keyword>
<dbReference type="Pfam" id="PF01359">
    <property type="entry name" value="Transposase_1"/>
    <property type="match status" value="1"/>
</dbReference>
<dbReference type="Proteomes" id="UP000095283">
    <property type="component" value="Unplaced"/>
</dbReference>
<dbReference type="Gene3D" id="3.30.420.10">
    <property type="entry name" value="Ribonuclease H-like superfamily/Ribonuclease H"/>
    <property type="match status" value="1"/>
</dbReference>
<organism evidence="1 2">
    <name type="scientific">Heterorhabditis bacteriophora</name>
    <name type="common">Entomopathogenic nematode worm</name>
    <dbReference type="NCBI Taxonomy" id="37862"/>
    <lineage>
        <taxon>Eukaryota</taxon>
        <taxon>Metazoa</taxon>
        <taxon>Ecdysozoa</taxon>
        <taxon>Nematoda</taxon>
        <taxon>Chromadorea</taxon>
        <taxon>Rhabditida</taxon>
        <taxon>Rhabditina</taxon>
        <taxon>Rhabditomorpha</taxon>
        <taxon>Strongyloidea</taxon>
        <taxon>Heterorhabditidae</taxon>
        <taxon>Heterorhabditis</taxon>
    </lineage>
</organism>
<sequence length="77" mass="9021">MVQQQSPDDCMRWGKFVSSENGRTFCGKLLQTPDMLLCIWWDMKVVLFYELLQPGETVTAERYGRQLSDLFNAIEQK</sequence>
<proteinExistence type="predicted"/>
<dbReference type="WBParaSite" id="Hba_02066">
    <property type="protein sequence ID" value="Hba_02066"/>
    <property type="gene ID" value="Hba_02066"/>
</dbReference>
<dbReference type="InterPro" id="IPR036397">
    <property type="entry name" value="RNaseH_sf"/>
</dbReference>